<comment type="subcellular location">
    <subcellularLocation>
        <location evidence="1">Membrane</location>
        <topology evidence="1">Multi-pass membrane protein</topology>
    </subcellularLocation>
</comment>
<dbReference type="Proteomes" id="UP000076874">
    <property type="component" value="Unassembled WGS sequence"/>
</dbReference>
<dbReference type="InterPro" id="IPR036259">
    <property type="entry name" value="MFS_trans_sf"/>
</dbReference>
<keyword evidence="2" id="KW-0813">Transport</keyword>
<keyword evidence="10" id="KW-1185">Reference proteome</keyword>
<feature type="transmembrane region" description="Helical" evidence="7">
    <location>
        <begin position="394"/>
        <end position="416"/>
    </location>
</feature>
<organism evidence="9 10">
    <name type="scientific">Niveomyces insectorum RCEF 264</name>
    <dbReference type="NCBI Taxonomy" id="1081102"/>
    <lineage>
        <taxon>Eukaryota</taxon>
        <taxon>Fungi</taxon>
        <taxon>Dikarya</taxon>
        <taxon>Ascomycota</taxon>
        <taxon>Pezizomycotina</taxon>
        <taxon>Sordariomycetes</taxon>
        <taxon>Hypocreomycetidae</taxon>
        <taxon>Hypocreales</taxon>
        <taxon>Cordycipitaceae</taxon>
        <taxon>Niveomyces</taxon>
    </lineage>
</organism>
<comment type="caution">
    <text evidence="9">The sequence shown here is derived from an EMBL/GenBank/DDBJ whole genome shotgun (WGS) entry which is preliminary data.</text>
</comment>
<evidence type="ECO:0000256" key="2">
    <source>
        <dbReference type="ARBA" id="ARBA00022448"/>
    </source>
</evidence>
<dbReference type="GO" id="GO:0016020">
    <property type="term" value="C:membrane"/>
    <property type="evidence" value="ECO:0007669"/>
    <property type="project" value="UniProtKB-SubCell"/>
</dbReference>
<gene>
    <name evidence="9" type="ORF">SPI_03042</name>
</gene>
<feature type="transmembrane region" description="Helical" evidence="7">
    <location>
        <begin position="463"/>
        <end position="483"/>
    </location>
</feature>
<feature type="transmembrane region" description="Helical" evidence="7">
    <location>
        <begin position="428"/>
        <end position="451"/>
    </location>
</feature>
<dbReference type="SUPFAM" id="SSF103473">
    <property type="entry name" value="MFS general substrate transporter"/>
    <property type="match status" value="1"/>
</dbReference>
<feature type="transmembrane region" description="Helical" evidence="7">
    <location>
        <begin position="299"/>
        <end position="325"/>
    </location>
</feature>
<feature type="transmembrane region" description="Helical" evidence="7">
    <location>
        <begin position="369"/>
        <end position="388"/>
    </location>
</feature>
<evidence type="ECO:0000256" key="5">
    <source>
        <dbReference type="ARBA" id="ARBA00023136"/>
    </source>
</evidence>
<dbReference type="PANTHER" id="PTHR43791">
    <property type="entry name" value="PERMEASE-RELATED"/>
    <property type="match status" value="1"/>
</dbReference>
<evidence type="ECO:0000256" key="6">
    <source>
        <dbReference type="SAM" id="MobiDB-lite"/>
    </source>
</evidence>
<feature type="transmembrane region" description="Helical" evidence="7">
    <location>
        <begin position="209"/>
        <end position="228"/>
    </location>
</feature>
<feature type="transmembrane region" description="Helical" evidence="7">
    <location>
        <begin position="337"/>
        <end position="357"/>
    </location>
</feature>
<dbReference type="Pfam" id="PF07690">
    <property type="entry name" value="MFS_1"/>
    <property type="match status" value="1"/>
</dbReference>
<evidence type="ECO:0000313" key="9">
    <source>
        <dbReference type="EMBL" id="OAA64395.1"/>
    </source>
</evidence>
<feature type="transmembrane region" description="Helical" evidence="7">
    <location>
        <begin position="174"/>
        <end position="197"/>
    </location>
</feature>
<protein>
    <submittedName>
        <fullName evidence="9">Major facilitator superfamily transporter</fullName>
    </submittedName>
</protein>
<accession>A0A167X0T9</accession>
<evidence type="ECO:0000256" key="1">
    <source>
        <dbReference type="ARBA" id="ARBA00004141"/>
    </source>
</evidence>
<dbReference type="PANTHER" id="PTHR43791:SF21">
    <property type="entry name" value="MAJOR FACILITATOR SUPERFAMILY (MFS) PROFILE DOMAIN-CONTAINING PROTEIN"/>
    <property type="match status" value="1"/>
</dbReference>
<dbReference type="Gene3D" id="1.20.1250.20">
    <property type="entry name" value="MFS general substrate transporter like domains"/>
    <property type="match status" value="2"/>
</dbReference>
<evidence type="ECO:0000313" key="10">
    <source>
        <dbReference type="Proteomes" id="UP000076874"/>
    </source>
</evidence>
<feature type="domain" description="Major facilitator superfamily (MFS) profile" evidence="8">
    <location>
        <begin position="83"/>
        <end position="487"/>
    </location>
</feature>
<feature type="transmembrane region" description="Helical" evidence="7">
    <location>
        <begin position="146"/>
        <end position="168"/>
    </location>
</feature>
<name>A0A167X0T9_9HYPO</name>
<evidence type="ECO:0000256" key="7">
    <source>
        <dbReference type="SAM" id="Phobius"/>
    </source>
</evidence>
<evidence type="ECO:0000256" key="4">
    <source>
        <dbReference type="ARBA" id="ARBA00022989"/>
    </source>
</evidence>
<dbReference type="AlphaFoldDB" id="A0A167X0T9"/>
<dbReference type="PROSITE" id="PS50850">
    <property type="entry name" value="MFS"/>
    <property type="match status" value="1"/>
</dbReference>
<dbReference type="OrthoDB" id="2985014at2759"/>
<dbReference type="EMBL" id="AZHD01000004">
    <property type="protein sequence ID" value="OAA64395.1"/>
    <property type="molecule type" value="Genomic_DNA"/>
</dbReference>
<reference evidence="9 10" key="1">
    <citation type="journal article" date="2016" name="Genome Biol. Evol.">
        <title>Divergent and convergent evolution of fungal pathogenicity.</title>
        <authorList>
            <person name="Shang Y."/>
            <person name="Xiao G."/>
            <person name="Zheng P."/>
            <person name="Cen K."/>
            <person name="Zhan S."/>
            <person name="Wang C."/>
        </authorList>
    </citation>
    <scope>NUCLEOTIDE SEQUENCE [LARGE SCALE GENOMIC DNA]</scope>
    <source>
        <strain evidence="9 10">RCEF 264</strain>
    </source>
</reference>
<sequence>MSKSSPATAVHTEQPGPRDLHEEMLVPDVTAAHLADDLLQVDEKRAEALRHDMAANVQAGWNPATAEEKALSTRLNWKLDLMILPIVSLGYMFNQLDRANLGNAQTSGFSADLGIPSSAVNTASSLFFATYVPFQPVAAAFGRRVGAPLFLGITLFTWGVLTISHAFVKNDAQLIAVRLLMGLAECGFYPTVLAYLSEFYPRYNCSLRYAVFYGASSVAGAFGGLIAFGMQYLFILEGCIPIVLGLLCPFWLATNVRSAWYLAAEQRAFAEKRMVVDSAANIETRRVTRRDFYEALTDWRVWAIMLSNTLASISSQGFTVFFPVVVKGLGYTQGTTANLMTVPPYIAGALGVWLFAWSSDRRKERTFHLLAGMSIVILGLILTIVIPLDNVGGRYAGLMVLMFGTFIHSPIAVAWLAGNIPSPGKRSVAIGISGCANLAGIIGSELFQAHYGPGYLYPLRVTTGLMSVGWAGFAAVSITLRLVNRWRAQKLRDMTAAEIEEENRNEVRLGDKKWTFAYGL</sequence>
<dbReference type="GO" id="GO:0022857">
    <property type="term" value="F:transmembrane transporter activity"/>
    <property type="evidence" value="ECO:0007669"/>
    <property type="project" value="InterPro"/>
</dbReference>
<feature type="region of interest" description="Disordered" evidence="6">
    <location>
        <begin position="1"/>
        <end position="20"/>
    </location>
</feature>
<keyword evidence="5 7" id="KW-0472">Membrane</keyword>
<dbReference type="FunFam" id="1.20.1250.20:FF:000013">
    <property type="entry name" value="MFS general substrate transporter"/>
    <property type="match status" value="1"/>
</dbReference>
<evidence type="ECO:0000256" key="3">
    <source>
        <dbReference type="ARBA" id="ARBA00022692"/>
    </source>
</evidence>
<dbReference type="InterPro" id="IPR020846">
    <property type="entry name" value="MFS_dom"/>
</dbReference>
<keyword evidence="3 7" id="KW-0812">Transmembrane</keyword>
<feature type="transmembrane region" description="Helical" evidence="7">
    <location>
        <begin position="234"/>
        <end position="253"/>
    </location>
</feature>
<keyword evidence="4 7" id="KW-1133">Transmembrane helix</keyword>
<proteinExistence type="predicted"/>
<dbReference type="InterPro" id="IPR011701">
    <property type="entry name" value="MFS"/>
</dbReference>
<evidence type="ECO:0000259" key="8">
    <source>
        <dbReference type="PROSITE" id="PS50850"/>
    </source>
</evidence>